<evidence type="ECO:0000313" key="1">
    <source>
        <dbReference type="EMBL" id="CAB4147288.1"/>
    </source>
</evidence>
<organism evidence="1">
    <name type="scientific">uncultured Caudovirales phage</name>
    <dbReference type="NCBI Taxonomy" id="2100421"/>
    <lineage>
        <taxon>Viruses</taxon>
        <taxon>Duplodnaviria</taxon>
        <taxon>Heunggongvirae</taxon>
        <taxon>Uroviricota</taxon>
        <taxon>Caudoviricetes</taxon>
        <taxon>Peduoviridae</taxon>
        <taxon>Maltschvirus</taxon>
        <taxon>Maltschvirus maltsch</taxon>
    </lineage>
</organism>
<gene>
    <name evidence="1" type="ORF">UFOVP516_21</name>
</gene>
<dbReference type="EMBL" id="LR796480">
    <property type="protein sequence ID" value="CAB4147288.1"/>
    <property type="molecule type" value="Genomic_DNA"/>
</dbReference>
<proteinExistence type="predicted"/>
<accession>A0A6J5ML60</accession>
<protein>
    <submittedName>
        <fullName evidence="1">Uncharacterized protein</fullName>
    </submittedName>
</protein>
<reference evidence="1" key="1">
    <citation type="submission" date="2020-04" db="EMBL/GenBank/DDBJ databases">
        <authorList>
            <person name="Chiriac C."/>
            <person name="Salcher M."/>
            <person name="Ghai R."/>
            <person name="Kavagutti S V."/>
        </authorList>
    </citation>
    <scope>NUCLEOTIDE SEQUENCE</scope>
</reference>
<sequence>MLNKKETLTTLQAFNAFVIKEAKQNLMKGGEHGTNNVTKKLTDSLKATSKVNPNSIENYIEMEQYGQFLDLGIRGKVSSQRAPNSPFKFGSGKGKPGGLTEGIRGWVKSRRFQFRKRNADGKSTGKFMSYEQTAQLITRSIYLKGTKPTLFFSKPFAKGFESLPDELIKAYGLDIESFLKFTLNK</sequence>
<name>A0A6J5ML60_9CAUD</name>